<organism evidence="4">
    <name type="scientific">Echinostoma caproni</name>
    <dbReference type="NCBI Taxonomy" id="27848"/>
    <lineage>
        <taxon>Eukaryota</taxon>
        <taxon>Metazoa</taxon>
        <taxon>Spiralia</taxon>
        <taxon>Lophotrochozoa</taxon>
        <taxon>Platyhelminthes</taxon>
        <taxon>Trematoda</taxon>
        <taxon>Digenea</taxon>
        <taxon>Plagiorchiida</taxon>
        <taxon>Echinostomata</taxon>
        <taxon>Echinostomatoidea</taxon>
        <taxon>Echinostomatidae</taxon>
        <taxon>Echinostoma</taxon>
    </lineage>
</organism>
<dbReference type="OrthoDB" id="1746725at2759"/>
<proteinExistence type="predicted"/>
<dbReference type="AlphaFoldDB" id="A0A183AAV1"/>
<feature type="region of interest" description="Disordered" evidence="1">
    <location>
        <begin position="99"/>
        <end position="180"/>
    </location>
</feature>
<evidence type="ECO:0000313" key="2">
    <source>
        <dbReference type="EMBL" id="VDP71567.1"/>
    </source>
</evidence>
<keyword evidence="3" id="KW-1185">Reference proteome</keyword>
<feature type="region of interest" description="Disordered" evidence="1">
    <location>
        <begin position="305"/>
        <end position="326"/>
    </location>
</feature>
<evidence type="ECO:0000313" key="3">
    <source>
        <dbReference type="Proteomes" id="UP000272942"/>
    </source>
</evidence>
<evidence type="ECO:0000313" key="4">
    <source>
        <dbReference type="WBParaSite" id="ECPE_0000409401-mRNA-1"/>
    </source>
</evidence>
<reference evidence="2 3" key="2">
    <citation type="submission" date="2018-11" db="EMBL/GenBank/DDBJ databases">
        <authorList>
            <consortium name="Pathogen Informatics"/>
        </authorList>
    </citation>
    <scope>NUCLEOTIDE SEQUENCE [LARGE SCALE GENOMIC DNA]</scope>
    <source>
        <strain evidence="2 3">Egypt</strain>
    </source>
</reference>
<sequence>MNDAISFHPGDRVTVWQERFFCPNCISQQNVATNTPNKENQKVNGSAPLSPLSVTDDEGCISAAEASLSDFASPQSKAGTKDLGDKFVECEKKEEFRLPSSDSKCMPSSGIPQKSKSILRKTGTEPDKLRTSSREHGYLSTDSGLGERMGDSTLASEEESSANQVWEEHSPTTESLHSRVPNSDYGRHLSQSYMHLGDPPAQSDRYKRNVSFTSLNKPTKTKHFHIPETKNRYLPPGVRTSELLFGQPVRNTLSTTDGSQARRVLRRPVMTRSAMELDQKTADTSISTSIPPDMPNGVAYPPSTNGIPVNGDSQHVSPSETTSSRLGTNTLRATRPDEQEVTAEARRLACYPAGQQRDLSVPAPIERYDWPGPPASAVILAELIHVSRVLLWSLVILDFGVSFSLNETRAVEAQQCLVNIRQTHVI</sequence>
<evidence type="ECO:0000256" key="1">
    <source>
        <dbReference type="SAM" id="MobiDB-lite"/>
    </source>
</evidence>
<accession>A0A183AAV1</accession>
<dbReference type="WBParaSite" id="ECPE_0000409401-mRNA-1">
    <property type="protein sequence ID" value="ECPE_0000409401-mRNA-1"/>
    <property type="gene ID" value="ECPE_0000409401"/>
</dbReference>
<reference evidence="4" key="1">
    <citation type="submission" date="2016-06" db="UniProtKB">
        <authorList>
            <consortium name="WormBaseParasite"/>
        </authorList>
    </citation>
    <scope>IDENTIFICATION</scope>
</reference>
<gene>
    <name evidence="2" type="ORF">ECPE_LOCUS4086</name>
</gene>
<dbReference type="EMBL" id="UZAN01040979">
    <property type="protein sequence ID" value="VDP71567.1"/>
    <property type="molecule type" value="Genomic_DNA"/>
</dbReference>
<protein>
    <submittedName>
        <fullName evidence="4">LIM zinc-binding domain-containing protein</fullName>
    </submittedName>
</protein>
<feature type="compositionally biased region" description="Basic and acidic residues" evidence="1">
    <location>
        <begin position="122"/>
        <end position="137"/>
    </location>
</feature>
<name>A0A183AAV1_9TREM</name>
<dbReference type="Proteomes" id="UP000272942">
    <property type="component" value="Unassembled WGS sequence"/>
</dbReference>